<evidence type="ECO:0000256" key="6">
    <source>
        <dbReference type="ARBA" id="ARBA00022840"/>
    </source>
</evidence>
<dbReference type="SUPFAM" id="SSF52540">
    <property type="entry name" value="P-loop containing nucleoside triphosphate hydrolases"/>
    <property type="match status" value="3"/>
</dbReference>
<dbReference type="SMART" id="SM00490">
    <property type="entry name" value="HELICc"/>
    <property type="match status" value="1"/>
</dbReference>
<dbReference type="InterPro" id="IPR036047">
    <property type="entry name" value="F-box-like_dom_sf"/>
</dbReference>
<evidence type="ECO:0000256" key="5">
    <source>
        <dbReference type="ARBA" id="ARBA00022833"/>
    </source>
</evidence>
<sequence length="1351" mass="152511">MNDSIPDHKLCGFLRTVLRAVTACDFESKTLEFGTLCHTFSNGSEVCFKSENGVVLTTISDCDLAATDDIAGALSTSVRRQNDGGSAGGGKRKQRKAMRSVIHQIHYLVTHKCLKVVARVVGLVIGHRSGGVGEVWVVVLVDVYLSVLLWSGWQFPRSGSSAAALFSHLSCDWKERASVLNRNETYCQYVDGDNSNMWNLAECHVLGCKQHCDVTDSSKRKQFEVYEIFKCIPSLTQGGKRVSSRLGPNDSTSASGIWDLTDDVLINILVALCPRDLVCVSATCRHLRYLAASIMPCIKLKLFPHQQAAVEWMLQRERNAGTLAHPLYLEFVTEDEFSFYINVVSGEIVSGMAPMIRDFRGGMFCDEPGLGKTITTLSLILKTQGMLADPPDGVEVILCTHNDDQKCGYYECRGNKFCGGTILSPGKRSLGHSDRRGQFSLDKLIPTDKLNCCTPQGAMLLNSDGQSMAMAHSFPKLRMTLSGFAQTTPTSHLVRGTRSLSWVKKNLLHMYEGGSPYPHEPWTGRNSSKRRKVANPYGLPFQSKRQRKASSDHCDYKDTWVQCEACKKWRKVPDGSVADATAAWFCSMNADPLFQSCSVPEESWDYRQPITYLPGFCNKGTSGELPQNVAFFTGVLQEHYALINSPTKKALTWLARLSPDKLSEMETVGLVCPGLLSNGDSHGFHRIFQAFGLVKKVEQGTSRWFYPLSIDNLFFDLAALRIALCEPLDSFRVYVSRATLIVVPPNLVDHWKTQIQKHVRPGQLQVYVWTDHIKPLVHNLAWDYDVVITTFNRLSAEWRTRKRSVLMQIHWLRVILDEGHTLGSSLNLTNKLQMAVSLTASNRWLLTGTPTPNTPNSQLSHLQSMLKFLHEEAYGQNQKSWEGGILKPFEAEMKEGRARLLQLLSRCMISARKADLQCIPPCIKKTTYLDFTEEHAKSYNELVVTVRRNILMADWNDPSHVESLLNPKQWKLRSTTIRNIRLSCCVAGHIKVTDAGHDIQETMDILAENGLDFLSEEYAFIKYNLTYGGNCQRCNEWCRLPIITPCRHLLCLDCVALDSTRCTIPGCDSSYEMQPPEILTRPENPNPKWPVPKDLIELQPSYKQDNWDPDWQSTSSSKVAYLVQRLKEIQDANVKRGCLFSDGKNAERVDDFVPWSHRRHWNSWSHQETCIRSSNDSCEPIPEKILIFSQFLEHIHVIEQQLTFAGIKFVGMYSPMNSSHKMKSLTIFQQDANCMVLLMDGSAALGLDLSFVTHVFLMEPIWDRSMEEQVISRAHRMGATRPIHVETLAMRGTIEEQMLEFLQNADECKKLLREENGEPEHQGARAHRSLHSFAERNYLACLRTVLTHSKL</sequence>
<dbReference type="Gene3D" id="3.30.40.100">
    <property type="match status" value="1"/>
</dbReference>
<evidence type="ECO:0000313" key="10">
    <source>
        <dbReference type="Proteomes" id="UP001279734"/>
    </source>
</evidence>
<keyword evidence="3" id="KW-0863">Zinc-finger</keyword>
<dbReference type="CDD" id="cd18008">
    <property type="entry name" value="DEXDc_SHPRH-like"/>
    <property type="match status" value="1"/>
</dbReference>
<accession>A0AAD3TCK0</accession>
<dbReference type="SUPFAM" id="SSF81383">
    <property type="entry name" value="F-box domain"/>
    <property type="match status" value="1"/>
</dbReference>
<evidence type="ECO:0008006" key="11">
    <source>
        <dbReference type="Google" id="ProtNLM"/>
    </source>
</evidence>
<dbReference type="GO" id="GO:0005524">
    <property type="term" value="F:ATP binding"/>
    <property type="evidence" value="ECO:0007669"/>
    <property type="project" value="UniProtKB-KW"/>
</dbReference>
<dbReference type="GO" id="GO:0005634">
    <property type="term" value="C:nucleus"/>
    <property type="evidence" value="ECO:0007669"/>
    <property type="project" value="TreeGrafter"/>
</dbReference>
<dbReference type="EMBL" id="BSYO01000032">
    <property type="protein sequence ID" value="GMH27055.1"/>
    <property type="molecule type" value="Genomic_DNA"/>
</dbReference>
<dbReference type="InterPro" id="IPR049730">
    <property type="entry name" value="SNF2/RAD54-like_C"/>
</dbReference>
<gene>
    <name evidence="9" type="ORF">Nepgr_028898</name>
</gene>
<dbReference type="GO" id="GO:0008270">
    <property type="term" value="F:zinc ion binding"/>
    <property type="evidence" value="ECO:0007669"/>
    <property type="project" value="UniProtKB-KW"/>
</dbReference>
<dbReference type="InterPro" id="IPR014001">
    <property type="entry name" value="Helicase_ATP-bd"/>
</dbReference>
<evidence type="ECO:0000313" key="9">
    <source>
        <dbReference type="EMBL" id="GMH27055.1"/>
    </source>
</evidence>
<dbReference type="Pfam" id="PF07496">
    <property type="entry name" value="zf-CW"/>
    <property type="match status" value="1"/>
</dbReference>
<dbReference type="InterPro" id="IPR001650">
    <property type="entry name" value="Helicase_C-like"/>
</dbReference>
<evidence type="ECO:0000259" key="8">
    <source>
        <dbReference type="SMART" id="SM00490"/>
    </source>
</evidence>
<dbReference type="PANTHER" id="PTHR45626">
    <property type="entry name" value="TRANSCRIPTION TERMINATION FACTOR 2-RELATED"/>
    <property type="match status" value="1"/>
</dbReference>
<protein>
    <recommendedName>
        <fullName evidence="11">F-box protein</fullName>
    </recommendedName>
</protein>
<proteinExistence type="predicted"/>
<keyword evidence="1" id="KW-0479">Metal-binding</keyword>
<feature type="domain" description="Helicase ATP-binding" evidence="7">
    <location>
        <begin position="298"/>
        <end position="879"/>
    </location>
</feature>
<keyword evidence="6" id="KW-0067">ATP-binding</keyword>
<dbReference type="Gene3D" id="3.40.50.300">
    <property type="entry name" value="P-loop containing nucleotide triphosphate hydrolases"/>
    <property type="match status" value="1"/>
</dbReference>
<dbReference type="GO" id="GO:0006281">
    <property type="term" value="P:DNA repair"/>
    <property type="evidence" value="ECO:0007669"/>
    <property type="project" value="TreeGrafter"/>
</dbReference>
<dbReference type="Proteomes" id="UP001279734">
    <property type="component" value="Unassembled WGS sequence"/>
</dbReference>
<dbReference type="GO" id="GO:0008094">
    <property type="term" value="F:ATP-dependent activity, acting on DNA"/>
    <property type="evidence" value="ECO:0007669"/>
    <property type="project" value="TreeGrafter"/>
</dbReference>
<keyword evidence="5" id="KW-0862">Zinc</keyword>
<dbReference type="InterPro" id="IPR038718">
    <property type="entry name" value="SNF2-like_sf"/>
</dbReference>
<dbReference type="InterPro" id="IPR011124">
    <property type="entry name" value="Znf_CW"/>
</dbReference>
<reference evidence="9" key="1">
    <citation type="submission" date="2023-05" db="EMBL/GenBank/DDBJ databases">
        <title>Nepenthes gracilis genome sequencing.</title>
        <authorList>
            <person name="Fukushima K."/>
        </authorList>
    </citation>
    <scope>NUCLEOTIDE SEQUENCE</scope>
    <source>
        <strain evidence="9">SING2019-196</strain>
    </source>
</reference>
<dbReference type="GO" id="GO:0016787">
    <property type="term" value="F:hydrolase activity"/>
    <property type="evidence" value="ECO:0007669"/>
    <property type="project" value="UniProtKB-KW"/>
</dbReference>
<dbReference type="Gene3D" id="3.40.50.10810">
    <property type="entry name" value="Tandem AAA-ATPase domain"/>
    <property type="match status" value="1"/>
</dbReference>
<name>A0AAD3TCK0_NEPGR</name>
<dbReference type="InterPro" id="IPR017907">
    <property type="entry name" value="Znf_RING_CS"/>
</dbReference>
<evidence type="ECO:0000259" key="7">
    <source>
        <dbReference type="SMART" id="SM00487"/>
    </source>
</evidence>
<dbReference type="InterPro" id="IPR027417">
    <property type="entry name" value="P-loop_NTPase"/>
</dbReference>
<evidence type="ECO:0000256" key="3">
    <source>
        <dbReference type="ARBA" id="ARBA00022771"/>
    </source>
</evidence>
<keyword evidence="10" id="KW-1185">Reference proteome</keyword>
<dbReference type="CDD" id="cd09917">
    <property type="entry name" value="F-box_SF"/>
    <property type="match status" value="1"/>
</dbReference>
<keyword evidence="4" id="KW-0378">Hydrolase</keyword>
<evidence type="ECO:0000256" key="2">
    <source>
        <dbReference type="ARBA" id="ARBA00022741"/>
    </source>
</evidence>
<organism evidence="9 10">
    <name type="scientific">Nepenthes gracilis</name>
    <name type="common">Slender pitcher plant</name>
    <dbReference type="NCBI Taxonomy" id="150966"/>
    <lineage>
        <taxon>Eukaryota</taxon>
        <taxon>Viridiplantae</taxon>
        <taxon>Streptophyta</taxon>
        <taxon>Embryophyta</taxon>
        <taxon>Tracheophyta</taxon>
        <taxon>Spermatophyta</taxon>
        <taxon>Magnoliopsida</taxon>
        <taxon>eudicotyledons</taxon>
        <taxon>Gunneridae</taxon>
        <taxon>Pentapetalae</taxon>
        <taxon>Caryophyllales</taxon>
        <taxon>Nepenthaceae</taxon>
        <taxon>Nepenthes</taxon>
    </lineage>
</organism>
<dbReference type="Pfam" id="PF00176">
    <property type="entry name" value="SNF2-rel_dom"/>
    <property type="match status" value="1"/>
</dbReference>
<evidence type="ECO:0000256" key="4">
    <source>
        <dbReference type="ARBA" id="ARBA00022801"/>
    </source>
</evidence>
<dbReference type="Pfam" id="PF00271">
    <property type="entry name" value="Helicase_C"/>
    <property type="match status" value="1"/>
</dbReference>
<comment type="caution">
    <text evidence="9">The sequence shown here is derived from an EMBL/GenBank/DDBJ whole genome shotgun (WGS) entry which is preliminary data.</text>
</comment>
<keyword evidence="2" id="KW-0547">Nucleotide-binding</keyword>
<dbReference type="PANTHER" id="PTHR45626:SF14">
    <property type="entry name" value="ATP-DEPENDENT DNA HELICASE (EUROFUNG)"/>
    <property type="match status" value="1"/>
</dbReference>
<dbReference type="SMART" id="SM00487">
    <property type="entry name" value="DEXDc"/>
    <property type="match status" value="1"/>
</dbReference>
<feature type="domain" description="Helicase C-terminal" evidence="8">
    <location>
        <begin position="1196"/>
        <end position="1278"/>
    </location>
</feature>
<evidence type="ECO:0000256" key="1">
    <source>
        <dbReference type="ARBA" id="ARBA00022723"/>
    </source>
</evidence>
<dbReference type="PROSITE" id="PS00518">
    <property type="entry name" value="ZF_RING_1"/>
    <property type="match status" value="1"/>
</dbReference>
<dbReference type="InterPro" id="IPR050628">
    <property type="entry name" value="SNF2_RAD54_helicase_TF"/>
</dbReference>
<dbReference type="CDD" id="cd18793">
    <property type="entry name" value="SF2_C_SNF"/>
    <property type="match status" value="1"/>
</dbReference>
<dbReference type="InterPro" id="IPR000330">
    <property type="entry name" value="SNF2_N"/>
</dbReference>